<organism evidence="15">
    <name type="scientific">Desulfobacca acetoxidans</name>
    <dbReference type="NCBI Taxonomy" id="60893"/>
    <lineage>
        <taxon>Bacteria</taxon>
        <taxon>Pseudomonadati</taxon>
        <taxon>Thermodesulfobacteriota</taxon>
        <taxon>Desulfobaccia</taxon>
        <taxon>Desulfobaccales</taxon>
        <taxon>Desulfobaccaceae</taxon>
        <taxon>Desulfobacca</taxon>
    </lineage>
</organism>
<evidence type="ECO:0000256" key="3">
    <source>
        <dbReference type="ARBA" id="ARBA00021622"/>
    </source>
</evidence>
<dbReference type="PRINTS" id="PR00950">
    <property type="entry name" value="TYPE3IMSPROT"/>
</dbReference>
<keyword evidence="9 13" id="KW-1133">Transmembrane helix</keyword>
<protein>
    <recommendedName>
        <fullName evidence="3 13">Flagellar biosynthetic protein FlhB</fullName>
    </recommendedName>
</protein>
<dbReference type="Gene3D" id="6.10.250.2080">
    <property type="match status" value="1"/>
</dbReference>
<evidence type="ECO:0000313" key="15">
    <source>
        <dbReference type="EMBL" id="HGF33723.1"/>
    </source>
</evidence>
<name>A0A7C3UY96_9BACT</name>
<dbReference type="GO" id="GO:0009306">
    <property type="term" value="P:protein secretion"/>
    <property type="evidence" value="ECO:0007669"/>
    <property type="project" value="InterPro"/>
</dbReference>
<dbReference type="EMBL" id="DTMF01000129">
    <property type="protein sequence ID" value="HGF33723.1"/>
    <property type="molecule type" value="Genomic_DNA"/>
</dbReference>
<keyword evidence="8 13" id="KW-0653">Protein transport</keyword>
<evidence type="ECO:0000256" key="7">
    <source>
        <dbReference type="ARBA" id="ARBA00022795"/>
    </source>
</evidence>
<evidence type="ECO:0000256" key="8">
    <source>
        <dbReference type="ARBA" id="ARBA00022927"/>
    </source>
</evidence>
<accession>A0A7C3UY96</accession>
<keyword evidence="15" id="KW-0282">Flagellum</keyword>
<keyword evidence="6 13" id="KW-0812">Transmembrane</keyword>
<keyword evidence="11 13" id="KW-1006">Bacterial flagellum protein export</keyword>
<dbReference type="InterPro" id="IPR006135">
    <property type="entry name" value="T3SS_substrate_exporter"/>
</dbReference>
<reference evidence="15" key="1">
    <citation type="journal article" date="2020" name="mSystems">
        <title>Genome- and Community-Level Interaction Insights into Carbon Utilization and Element Cycling Functions of Hydrothermarchaeota in Hydrothermal Sediment.</title>
        <authorList>
            <person name="Zhou Z."/>
            <person name="Liu Y."/>
            <person name="Xu W."/>
            <person name="Pan J."/>
            <person name="Luo Z.H."/>
            <person name="Li M."/>
        </authorList>
    </citation>
    <scope>NUCLEOTIDE SEQUENCE [LARGE SCALE GENOMIC DNA]</scope>
    <source>
        <strain evidence="15">SpSt-897</strain>
    </source>
</reference>
<evidence type="ECO:0000256" key="1">
    <source>
        <dbReference type="ARBA" id="ARBA00004651"/>
    </source>
</evidence>
<keyword evidence="10 13" id="KW-0472">Membrane</keyword>
<dbReference type="InterPro" id="IPR029025">
    <property type="entry name" value="T3SS_substrate_exporter_C"/>
</dbReference>
<evidence type="ECO:0000256" key="4">
    <source>
        <dbReference type="ARBA" id="ARBA00022448"/>
    </source>
</evidence>
<dbReference type="Gene3D" id="3.40.1690.10">
    <property type="entry name" value="secretion proteins EscU"/>
    <property type="match status" value="1"/>
</dbReference>
<dbReference type="PANTHER" id="PTHR30531:SF12">
    <property type="entry name" value="FLAGELLAR BIOSYNTHETIC PROTEIN FLHB"/>
    <property type="match status" value="1"/>
</dbReference>
<comment type="function">
    <text evidence="12 13">Required for formation of the rod structure in the basal body of the flagellar apparatus. Together with FliI and FliH, may constitute the export apparatus of flagellin.</text>
</comment>
<keyword evidence="4 13" id="KW-0813">Transport</keyword>
<dbReference type="NCBIfam" id="TIGR00328">
    <property type="entry name" value="flhB"/>
    <property type="match status" value="1"/>
</dbReference>
<evidence type="ECO:0000256" key="5">
    <source>
        <dbReference type="ARBA" id="ARBA00022475"/>
    </source>
</evidence>
<feature type="transmembrane region" description="Helical" evidence="13">
    <location>
        <begin position="33"/>
        <end position="55"/>
    </location>
</feature>
<gene>
    <name evidence="13 15" type="primary">flhB</name>
    <name evidence="15" type="ORF">ENW96_04940</name>
</gene>
<dbReference type="SUPFAM" id="SSF160544">
    <property type="entry name" value="EscU C-terminal domain-like"/>
    <property type="match status" value="1"/>
</dbReference>
<comment type="caution">
    <text evidence="15">The sequence shown here is derived from an EMBL/GenBank/DDBJ whole genome shotgun (WGS) entry which is preliminary data.</text>
</comment>
<proteinExistence type="inferred from homology"/>
<comment type="subcellular location">
    <subcellularLocation>
        <location evidence="1">Cell membrane</location>
        <topology evidence="1">Multi-pass membrane protein</topology>
    </subcellularLocation>
</comment>
<sequence>MADEAYQDRTEEPTPKRRAEAREKGQVARSKDLSASLVLITGLVVLAFWSSIMGAKSAALVQSSLEGLRPGLVTSANLPALFLSYGQAFGQLLAPLWLGLIVTALLANFLQGGWIFSSGRLAPDISRLQFFGGLKRLFSGTSLVELAKSLAKVSFIGLVVYYFIKNRLTDLFPLINQDAGQLLVFLKSTSFQLSGRVVLLLLALGILDYLYQRYQFGRRLRMTKQEVKDEMRQVEGDPRVKARLKSLMRQLASRRMMAAVPQADVVITNPTRLAIALKYDSSTMMAPQVVAKGRGFVAQKIIALAREAGVPRVENRELARSLFRLVEVGGIIPASLYRAVAEVLAYVYSLKAASGGAR</sequence>
<evidence type="ECO:0000256" key="13">
    <source>
        <dbReference type="RuleBase" id="RU364091"/>
    </source>
</evidence>
<evidence type="ECO:0000256" key="10">
    <source>
        <dbReference type="ARBA" id="ARBA00023136"/>
    </source>
</evidence>
<dbReference type="GO" id="GO:0005886">
    <property type="term" value="C:plasma membrane"/>
    <property type="evidence" value="ECO:0007669"/>
    <property type="project" value="UniProtKB-SubCell"/>
</dbReference>
<evidence type="ECO:0000256" key="6">
    <source>
        <dbReference type="ARBA" id="ARBA00022692"/>
    </source>
</evidence>
<dbReference type="GO" id="GO:0044780">
    <property type="term" value="P:bacterial-type flagellum assembly"/>
    <property type="evidence" value="ECO:0007669"/>
    <property type="project" value="InterPro"/>
</dbReference>
<feature type="transmembrane region" description="Helical" evidence="13">
    <location>
        <begin position="92"/>
        <end position="116"/>
    </location>
</feature>
<feature type="transmembrane region" description="Helical" evidence="13">
    <location>
        <begin position="137"/>
        <end position="164"/>
    </location>
</feature>
<feature type="region of interest" description="Disordered" evidence="14">
    <location>
        <begin position="1"/>
        <end position="25"/>
    </location>
</feature>
<keyword evidence="15" id="KW-0969">Cilium</keyword>
<dbReference type="PANTHER" id="PTHR30531">
    <property type="entry name" value="FLAGELLAR BIOSYNTHETIC PROTEIN FLHB"/>
    <property type="match status" value="1"/>
</dbReference>
<keyword evidence="7 13" id="KW-1005">Bacterial flagellum biogenesis</keyword>
<evidence type="ECO:0000256" key="2">
    <source>
        <dbReference type="ARBA" id="ARBA00010690"/>
    </source>
</evidence>
<evidence type="ECO:0000256" key="14">
    <source>
        <dbReference type="SAM" id="MobiDB-lite"/>
    </source>
</evidence>
<dbReference type="Pfam" id="PF01312">
    <property type="entry name" value="Bac_export_2"/>
    <property type="match status" value="1"/>
</dbReference>
<dbReference type="AlphaFoldDB" id="A0A7C3UY96"/>
<evidence type="ECO:0000256" key="11">
    <source>
        <dbReference type="ARBA" id="ARBA00023225"/>
    </source>
</evidence>
<dbReference type="InterPro" id="IPR006136">
    <property type="entry name" value="FlhB"/>
</dbReference>
<evidence type="ECO:0000256" key="12">
    <source>
        <dbReference type="ARBA" id="ARBA00025078"/>
    </source>
</evidence>
<feature type="transmembrane region" description="Helical" evidence="13">
    <location>
        <begin position="193"/>
        <end position="211"/>
    </location>
</feature>
<evidence type="ECO:0000256" key="9">
    <source>
        <dbReference type="ARBA" id="ARBA00022989"/>
    </source>
</evidence>
<keyword evidence="5 13" id="KW-1003">Cell membrane</keyword>
<comment type="similarity">
    <text evidence="2 13">Belongs to the type III secretion exporter family.</text>
</comment>
<keyword evidence="15" id="KW-0966">Cell projection</keyword>